<dbReference type="SMART" id="SM00342">
    <property type="entry name" value="HTH_ARAC"/>
    <property type="match status" value="1"/>
</dbReference>
<proteinExistence type="predicted"/>
<dbReference type="InterPro" id="IPR018060">
    <property type="entry name" value="HTH_AraC"/>
</dbReference>
<dbReference type="Gene3D" id="3.40.50.880">
    <property type="match status" value="1"/>
</dbReference>
<dbReference type="GO" id="GO:0043565">
    <property type="term" value="F:sequence-specific DNA binding"/>
    <property type="evidence" value="ECO:0007669"/>
    <property type="project" value="InterPro"/>
</dbReference>
<dbReference type="SUPFAM" id="SSF52317">
    <property type="entry name" value="Class I glutamine amidotransferase-like"/>
    <property type="match status" value="1"/>
</dbReference>
<dbReference type="InterPro" id="IPR018062">
    <property type="entry name" value="HTH_AraC-typ_CS"/>
</dbReference>
<sequence length="343" mass="38402">MPKFSFWMSEGALFSSVSMLVDAFAIANLWQRSLEENESTPLFETEILTTDGAPVTALGNIPVMPHGAIDEKAPTDCLVIAPTLPNVTPMSANLDRLARWIDALRRDAVPIATVCTGTFILAELGLLDGKTATTNWKYARMFQKHYPKVKLNVQYILTEDDGILCTGAATAVYHLSLHLIRRFGSSRLAATCSKALLVDPNRSSQAPYVQSAPMRNHGDAQVLRAQQMIEENYAAIDTVDTIAREVGISPRHFKRRFKSATGDLPLKYLQRIRIDAAKEKLETTHETIEAITWAVGYRDVSSFCRLFKQHTAISPRAYREKFFSPSLHNTIRKSLLRFESLDK</sequence>
<keyword evidence="1" id="KW-0805">Transcription regulation</keyword>
<evidence type="ECO:0000256" key="2">
    <source>
        <dbReference type="ARBA" id="ARBA00023125"/>
    </source>
</evidence>
<keyword evidence="3" id="KW-0804">Transcription</keyword>
<keyword evidence="2" id="KW-0238">DNA-binding</keyword>
<dbReference type="PANTHER" id="PTHR43130">
    <property type="entry name" value="ARAC-FAMILY TRANSCRIPTIONAL REGULATOR"/>
    <property type="match status" value="1"/>
</dbReference>
<dbReference type="Gene3D" id="1.10.10.60">
    <property type="entry name" value="Homeodomain-like"/>
    <property type="match status" value="2"/>
</dbReference>
<organism evidence="5 6">
    <name type="scientific">Desulfosarcina alkanivorans</name>
    <dbReference type="NCBI Taxonomy" id="571177"/>
    <lineage>
        <taxon>Bacteria</taxon>
        <taxon>Pseudomonadati</taxon>
        <taxon>Thermodesulfobacteriota</taxon>
        <taxon>Desulfobacteria</taxon>
        <taxon>Desulfobacterales</taxon>
        <taxon>Desulfosarcinaceae</taxon>
        <taxon>Desulfosarcina</taxon>
    </lineage>
</organism>
<evidence type="ECO:0000256" key="3">
    <source>
        <dbReference type="ARBA" id="ARBA00023163"/>
    </source>
</evidence>
<dbReference type="InterPro" id="IPR029062">
    <property type="entry name" value="Class_I_gatase-like"/>
</dbReference>
<dbReference type="EMBL" id="AP021874">
    <property type="protein sequence ID" value="BBO70039.1"/>
    <property type="molecule type" value="Genomic_DNA"/>
</dbReference>
<dbReference type="PANTHER" id="PTHR43130:SF11">
    <property type="entry name" value="TRANSCRIPTIONAL REGULATORY PROTEIN"/>
    <property type="match status" value="1"/>
</dbReference>
<reference evidence="5 6" key="1">
    <citation type="submission" date="2019-11" db="EMBL/GenBank/DDBJ databases">
        <title>Comparative genomics of hydrocarbon-degrading Desulfosarcina strains.</title>
        <authorList>
            <person name="Watanabe M."/>
            <person name="Kojima H."/>
            <person name="Fukui M."/>
        </authorList>
    </citation>
    <scope>NUCLEOTIDE SEQUENCE [LARGE SCALE GENOMIC DNA]</scope>
    <source>
        <strain evidence="5 6">PL12</strain>
    </source>
</reference>
<gene>
    <name evidence="5" type="ORF">DSCA_39690</name>
</gene>
<dbReference type="InterPro" id="IPR009057">
    <property type="entry name" value="Homeodomain-like_sf"/>
</dbReference>
<evidence type="ECO:0000256" key="1">
    <source>
        <dbReference type="ARBA" id="ARBA00023015"/>
    </source>
</evidence>
<evidence type="ECO:0000313" key="5">
    <source>
        <dbReference type="EMBL" id="BBO70039.1"/>
    </source>
</evidence>
<accession>A0A5K7YQ79</accession>
<keyword evidence="6" id="KW-1185">Reference proteome</keyword>
<dbReference type="Pfam" id="PF01965">
    <property type="entry name" value="DJ-1_PfpI"/>
    <property type="match status" value="1"/>
</dbReference>
<evidence type="ECO:0000313" key="6">
    <source>
        <dbReference type="Proteomes" id="UP000427906"/>
    </source>
</evidence>
<protein>
    <submittedName>
        <fullName evidence="5">AraC family transcriptional regulator</fullName>
    </submittedName>
</protein>
<dbReference type="OrthoDB" id="9798003at2"/>
<dbReference type="PROSITE" id="PS01124">
    <property type="entry name" value="HTH_ARAC_FAMILY_2"/>
    <property type="match status" value="1"/>
</dbReference>
<name>A0A5K7YQ79_9BACT</name>
<dbReference type="AlphaFoldDB" id="A0A5K7YQ79"/>
<dbReference type="InterPro" id="IPR002818">
    <property type="entry name" value="DJ-1/PfpI"/>
</dbReference>
<dbReference type="SUPFAM" id="SSF46689">
    <property type="entry name" value="Homeodomain-like"/>
    <property type="match status" value="2"/>
</dbReference>
<feature type="domain" description="HTH araC/xylS-type" evidence="4">
    <location>
        <begin position="223"/>
        <end position="321"/>
    </location>
</feature>
<dbReference type="Proteomes" id="UP000427906">
    <property type="component" value="Chromosome"/>
</dbReference>
<evidence type="ECO:0000259" key="4">
    <source>
        <dbReference type="PROSITE" id="PS01124"/>
    </source>
</evidence>
<dbReference type="PROSITE" id="PS00041">
    <property type="entry name" value="HTH_ARAC_FAMILY_1"/>
    <property type="match status" value="1"/>
</dbReference>
<dbReference type="KEGG" id="dalk:DSCA_39690"/>
<dbReference type="RefSeq" id="WP_155318022.1">
    <property type="nucleotide sequence ID" value="NZ_AP021874.1"/>
</dbReference>
<dbReference type="Pfam" id="PF12833">
    <property type="entry name" value="HTH_18"/>
    <property type="match status" value="1"/>
</dbReference>
<dbReference type="InterPro" id="IPR052158">
    <property type="entry name" value="INH-QAR"/>
</dbReference>
<dbReference type="GO" id="GO:0003700">
    <property type="term" value="F:DNA-binding transcription factor activity"/>
    <property type="evidence" value="ECO:0007669"/>
    <property type="project" value="InterPro"/>
</dbReference>